<proteinExistence type="inferred from homology"/>
<evidence type="ECO:0000256" key="1">
    <source>
        <dbReference type="ARBA" id="ARBA00007905"/>
    </source>
</evidence>
<dbReference type="Proteomes" id="UP001139006">
    <property type="component" value="Unassembled WGS sequence"/>
</dbReference>
<comment type="similarity">
    <text evidence="1">Belongs to the aldo/keto reductase family.</text>
</comment>
<reference evidence="8 9" key="1">
    <citation type="journal article" date="2023" name="Int. J. Syst. Evol. Microbiol.">
        <title>Ligilactobacillus ubinensis sp. nov., a novel species isolated from the wild ferment of a durian fruit (Durio zibethinus).</title>
        <authorList>
            <person name="Heng Y.C."/>
            <person name="Menon N."/>
            <person name="Chen B."/>
            <person name="Loo B.Z.L."/>
            <person name="Wong G.W.J."/>
            <person name="Lim A.C.H."/>
            <person name="Silvaraju S."/>
            <person name="Kittelmann S."/>
        </authorList>
    </citation>
    <scope>NUCLEOTIDE SEQUENCE [LARGE SCALE GENOMIC DNA]</scope>
    <source>
        <strain evidence="8 9">WILCCON 0076</strain>
    </source>
</reference>
<feature type="site" description="Lowers pKa of active site Tyr" evidence="6">
    <location>
        <position position="77"/>
    </location>
</feature>
<dbReference type="Gene3D" id="3.20.20.100">
    <property type="entry name" value="NADP-dependent oxidoreductase domain"/>
    <property type="match status" value="1"/>
</dbReference>
<dbReference type="EMBL" id="JAIULA010000017">
    <property type="protein sequence ID" value="MCP0887412.1"/>
    <property type="molecule type" value="Genomic_DNA"/>
</dbReference>
<feature type="binding site" evidence="5">
    <location>
        <position position="110"/>
    </location>
    <ligand>
        <name>substrate</name>
    </ligand>
</feature>
<dbReference type="PANTHER" id="PTHR43827">
    <property type="entry name" value="2,5-DIKETO-D-GLUCONIC ACID REDUCTASE"/>
    <property type="match status" value="1"/>
</dbReference>
<evidence type="ECO:0000256" key="5">
    <source>
        <dbReference type="PIRSR" id="PIRSR000097-2"/>
    </source>
</evidence>
<organism evidence="8 9">
    <name type="scientific">Ligilactobacillus ubinensis</name>
    <dbReference type="NCBI Taxonomy" id="2876789"/>
    <lineage>
        <taxon>Bacteria</taxon>
        <taxon>Bacillati</taxon>
        <taxon>Bacillota</taxon>
        <taxon>Bacilli</taxon>
        <taxon>Lactobacillales</taxon>
        <taxon>Lactobacillaceae</taxon>
        <taxon>Ligilactobacillus</taxon>
    </lineage>
</organism>
<dbReference type="InterPro" id="IPR018170">
    <property type="entry name" value="Aldo/ket_reductase_CS"/>
</dbReference>
<evidence type="ECO:0000256" key="4">
    <source>
        <dbReference type="PIRSR" id="PIRSR000097-1"/>
    </source>
</evidence>
<feature type="domain" description="NADP-dependent oxidoreductase" evidence="7">
    <location>
        <begin position="18"/>
        <end position="269"/>
    </location>
</feature>
<dbReference type="GO" id="GO:0016616">
    <property type="term" value="F:oxidoreductase activity, acting on the CH-OH group of donors, NAD or NADP as acceptor"/>
    <property type="evidence" value="ECO:0007669"/>
    <property type="project" value="UniProtKB-ARBA"/>
</dbReference>
<dbReference type="PIRSF" id="PIRSF000097">
    <property type="entry name" value="AKR"/>
    <property type="match status" value="1"/>
</dbReference>
<dbReference type="FunFam" id="3.20.20.100:FF:000015">
    <property type="entry name" value="Oxidoreductase, aldo/keto reductase family"/>
    <property type="match status" value="1"/>
</dbReference>
<dbReference type="CDD" id="cd19071">
    <property type="entry name" value="AKR_AKR1-5-like"/>
    <property type="match status" value="1"/>
</dbReference>
<feature type="active site" description="Proton donor" evidence="4">
    <location>
        <position position="52"/>
    </location>
</feature>
<dbReference type="SUPFAM" id="SSF51430">
    <property type="entry name" value="NAD(P)-linked oxidoreductase"/>
    <property type="match status" value="1"/>
</dbReference>
<dbReference type="AlphaFoldDB" id="A0A9X2JLV7"/>
<name>A0A9X2JLV7_9LACO</name>
<protein>
    <submittedName>
        <fullName evidence="8">Aldo/keto reductase</fullName>
    </submittedName>
</protein>
<dbReference type="InterPro" id="IPR020471">
    <property type="entry name" value="AKR"/>
</dbReference>
<gene>
    <name evidence="8" type="ORF">LB941_08695</name>
</gene>
<keyword evidence="9" id="KW-1185">Reference proteome</keyword>
<evidence type="ECO:0000256" key="3">
    <source>
        <dbReference type="ARBA" id="ARBA00023002"/>
    </source>
</evidence>
<evidence type="ECO:0000256" key="2">
    <source>
        <dbReference type="ARBA" id="ARBA00022857"/>
    </source>
</evidence>
<evidence type="ECO:0000256" key="6">
    <source>
        <dbReference type="PIRSR" id="PIRSR000097-3"/>
    </source>
</evidence>
<keyword evidence="2" id="KW-0521">NADP</keyword>
<evidence type="ECO:0000313" key="9">
    <source>
        <dbReference type="Proteomes" id="UP001139006"/>
    </source>
</evidence>
<evidence type="ECO:0000313" key="8">
    <source>
        <dbReference type="EMBL" id="MCP0887412.1"/>
    </source>
</evidence>
<dbReference type="InterPro" id="IPR036812">
    <property type="entry name" value="NAD(P)_OxRdtase_dom_sf"/>
</dbReference>
<dbReference type="PRINTS" id="PR00069">
    <property type="entry name" value="ALDKETRDTASE"/>
</dbReference>
<dbReference type="InterPro" id="IPR023210">
    <property type="entry name" value="NADP_OxRdtase_dom"/>
</dbReference>
<sequence length="283" mass="31860">MSLIDTYQLSNDVTIPVVGFGTWQTPNGAVANFAIKAALASGYRHIDTAEMYGNEQSIGKAIKETGIRRNSLFITSKLNNHAHNYAAATAAIDQSLQDLQTDYLDLFLIHWPNPKPARDENWKKSLQDTWRALEDAYKAGKLRAIGVSNFKPHHFAILEQTQTIVPMVNQIRICPGDWDTETIEYCRNHNILLEAYSPLGTGKIFTDPTMKEIAAAKKRTVAQICIRWSLQHNFLPLPKSVHEDRIENNTHVFDFELTDTEMAKIDALDGIVGYASDPDKVDF</sequence>
<dbReference type="PANTHER" id="PTHR43827:SF3">
    <property type="entry name" value="NADP-DEPENDENT OXIDOREDUCTASE DOMAIN-CONTAINING PROTEIN"/>
    <property type="match status" value="1"/>
</dbReference>
<accession>A0A9X2JLV7</accession>
<dbReference type="Pfam" id="PF00248">
    <property type="entry name" value="Aldo_ket_red"/>
    <property type="match status" value="1"/>
</dbReference>
<keyword evidence="3" id="KW-0560">Oxidoreductase</keyword>
<dbReference type="RefSeq" id="WP_253361236.1">
    <property type="nucleotide sequence ID" value="NZ_JAIULA010000017.1"/>
</dbReference>
<dbReference type="PROSITE" id="PS00798">
    <property type="entry name" value="ALDOKETO_REDUCTASE_1"/>
    <property type="match status" value="1"/>
</dbReference>
<evidence type="ECO:0000259" key="7">
    <source>
        <dbReference type="Pfam" id="PF00248"/>
    </source>
</evidence>
<comment type="caution">
    <text evidence="8">The sequence shown here is derived from an EMBL/GenBank/DDBJ whole genome shotgun (WGS) entry which is preliminary data.</text>
</comment>